<feature type="region of interest" description="Disordered" evidence="1">
    <location>
        <begin position="11"/>
        <end position="65"/>
    </location>
</feature>
<evidence type="ECO:0000313" key="3">
    <source>
        <dbReference type="Proteomes" id="UP001190700"/>
    </source>
</evidence>
<name>A0AAE0ET24_9CHLO</name>
<feature type="compositionally biased region" description="Pro residues" evidence="1">
    <location>
        <begin position="131"/>
        <end position="140"/>
    </location>
</feature>
<evidence type="ECO:0000256" key="1">
    <source>
        <dbReference type="SAM" id="MobiDB-lite"/>
    </source>
</evidence>
<comment type="caution">
    <text evidence="2">The sequence shown here is derived from an EMBL/GenBank/DDBJ whole genome shotgun (WGS) entry which is preliminary data.</text>
</comment>
<reference evidence="2 3" key="1">
    <citation type="journal article" date="2015" name="Genome Biol. Evol.">
        <title>Comparative Genomics of a Bacterivorous Green Alga Reveals Evolutionary Causalities and Consequences of Phago-Mixotrophic Mode of Nutrition.</title>
        <authorList>
            <person name="Burns J.A."/>
            <person name="Paasch A."/>
            <person name="Narechania A."/>
            <person name="Kim E."/>
        </authorList>
    </citation>
    <scope>NUCLEOTIDE SEQUENCE [LARGE SCALE GENOMIC DNA]</scope>
    <source>
        <strain evidence="2 3">PLY_AMNH</strain>
    </source>
</reference>
<dbReference type="AlphaFoldDB" id="A0AAE0ET24"/>
<accession>A0AAE0ET24</accession>
<feature type="region of interest" description="Disordered" evidence="1">
    <location>
        <begin position="117"/>
        <end position="140"/>
    </location>
</feature>
<dbReference type="Proteomes" id="UP001190700">
    <property type="component" value="Unassembled WGS sequence"/>
</dbReference>
<keyword evidence="3" id="KW-1185">Reference proteome</keyword>
<dbReference type="EMBL" id="LGRX02033795">
    <property type="protein sequence ID" value="KAK3239888.1"/>
    <property type="molecule type" value="Genomic_DNA"/>
</dbReference>
<protein>
    <submittedName>
        <fullName evidence="2">Uncharacterized protein</fullName>
    </submittedName>
</protein>
<gene>
    <name evidence="2" type="ORF">CYMTET_50221</name>
</gene>
<proteinExistence type="predicted"/>
<evidence type="ECO:0000313" key="2">
    <source>
        <dbReference type="EMBL" id="KAK3239888.1"/>
    </source>
</evidence>
<sequence>MINISWVRKAHGDSDFHPPPLETRAPVSVSGATRGVGGGKTNAGSVYNLGRRKYGPPEGKWNKHGGGGRYLVWEGTGMPCITSPVAGSQALPVRPRADDGGCDPQISACAIRQHMDDEAEDWPAFRESPVDLPPKPAGGA</sequence>
<organism evidence="2 3">
    <name type="scientific">Cymbomonas tetramitiformis</name>
    <dbReference type="NCBI Taxonomy" id="36881"/>
    <lineage>
        <taxon>Eukaryota</taxon>
        <taxon>Viridiplantae</taxon>
        <taxon>Chlorophyta</taxon>
        <taxon>Pyramimonadophyceae</taxon>
        <taxon>Pyramimonadales</taxon>
        <taxon>Pyramimonadaceae</taxon>
        <taxon>Cymbomonas</taxon>
    </lineage>
</organism>